<dbReference type="InterPro" id="IPR036183">
    <property type="entry name" value="YajQ-like_sf"/>
</dbReference>
<dbReference type="Gene3D" id="3.30.70.990">
    <property type="entry name" value="YajQ-like, domain 2"/>
    <property type="match status" value="1"/>
</dbReference>
<organism evidence="4 5">
    <name type="scientific">Uliginosibacterium sediminicola</name>
    <dbReference type="NCBI Taxonomy" id="2024550"/>
    <lineage>
        <taxon>Bacteria</taxon>
        <taxon>Pseudomonadati</taxon>
        <taxon>Pseudomonadota</taxon>
        <taxon>Betaproteobacteria</taxon>
        <taxon>Rhodocyclales</taxon>
        <taxon>Zoogloeaceae</taxon>
        <taxon>Uliginosibacterium</taxon>
    </lineage>
</organism>
<dbReference type="HAMAP" id="MF_00632">
    <property type="entry name" value="UPF0234"/>
    <property type="match status" value="1"/>
</dbReference>
<reference evidence="4 5" key="1">
    <citation type="journal article" date="2018" name="Int. J. Syst. Evol. Microbiol.">
        <title>Uliginosibacterium sediminicola sp. nov., isolated from freshwater sediment.</title>
        <authorList>
            <person name="Hwang W.M."/>
            <person name="Kim S.M."/>
            <person name="Kang K."/>
            <person name="Ahn T.Y."/>
        </authorList>
    </citation>
    <scope>NUCLEOTIDE SEQUENCE [LARGE SCALE GENOMIC DNA]</scope>
    <source>
        <strain evidence="4 5">M1-21</strain>
    </source>
</reference>
<dbReference type="InterPro" id="IPR035571">
    <property type="entry name" value="UPF0234-like_C"/>
</dbReference>
<protein>
    <recommendedName>
        <fullName evidence="3">Nucleotide-binding protein ABDB84_18450</fullName>
    </recommendedName>
</protein>
<dbReference type="SUPFAM" id="SSF89963">
    <property type="entry name" value="YajQ-like"/>
    <property type="match status" value="2"/>
</dbReference>
<accession>A0ABU9Z3E8</accession>
<comment type="similarity">
    <text evidence="2 3">Belongs to the YajQ family.</text>
</comment>
<keyword evidence="1 3" id="KW-0547">Nucleotide-binding</keyword>
<dbReference type="PANTHER" id="PTHR30476:SF0">
    <property type="entry name" value="UPF0234 PROTEIN YAJQ"/>
    <property type="match status" value="1"/>
</dbReference>
<dbReference type="Pfam" id="PF04461">
    <property type="entry name" value="YajQ"/>
    <property type="match status" value="1"/>
</dbReference>
<dbReference type="CDD" id="cd11740">
    <property type="entry name" value="YajQ_like"/>
    <property type="match status" value="1"/>
</dbReference>
<dbReference type="RefSeq" id="WP_345921302.1">
    <property type="nucleotide sequence ID" value="NZ_JBDIVE010000014.1"/>
</dbReference>
<sequence>MPSFDVTNEVDWVEVHNAVDQSNKEVTNRFDFKGSDARIELVGKDKDRSLELYADSEFQLGQVWDIVTTKFVKRNVDVRCMERKDVETIGGHKVKQAVVVKNGIDAELAKKIVRLIKDSKLKVQGSIQGDSVRVSGAKRDVLQETIAMLKKSVTDFPLQFGNFRE</sequence>
<dbReference type="InterPro" id="IPR035570">
    <property type="entry name" value="UPF0234_N"/>
</dbReference>
<dbReference type="NCBIfam" id="NF003819">
    <property type="entry name" value="PRK05412.1"/>
    <property type="match status" value="1"/>
</dbReference>
<evidence type="ECO:0000313" key="5">
    <source>
        <dbReference type="Proteomes" id="UP001410394"/>
    </source>
</evidence>
<comment type="function">
    <text evidence="3">Nucleotide-binding protein.</text>
</comment>
<evidence type="ECO:0000256" key="2">
    <source>
        <dbReference type="ARBA" id="ARBA00093450"/>
    </source>
</evidence>
<proteinExistence type="inferred from homology"/>
<gene>
    <name evidence="4" type="ORF">ABDB84_18450</name>
</gene>
<keyword evidence="5" id="KW-1185">Reference proteome</keyword>
<dbReference type="Proteomes" id="UP001410394">
    <property type="component" value="Unassembled WGS sequence"/>
</dbReference>
<dbReference type="PANTHER" id="PTHR30476">
    <property type="entry name" value="UPF0234 PROTEIN YAJQ"/>
    <property type="match status" value="1"/>
</dbReference>
<dbReference type="EMBL" id="JBDIVE010000014">
    <property type="protein sequence ID" value="MEN3070471.1"/>
    <property type="molecule type" value="Genomic_DNA"/>
</dbReference>
<name>A0ABU9Z3E8_9RHOO</name>
<evidence type="ECO:0000256" key="3">
    <source>
        <dbReference type="HAMAP-Rule" id="MF_00632"/>
    </source>
</evidence>
<dbReference type="InterPro" id="IPR007551">
    <property type="entry name" value="YajQ/Smlt4090-like"/>
</dbReference>
<comment type="caution">
    <text evidence="4">The sequence shown here is derived from an EMBL/GenBank/DDBJ whole genome shotgun (WGS) entry which is preliminary data.</text>
</comment>
<evidence type="ECO:0000256" key="1">
    <source>
        <dbReference type="ARBA" id="ARBA00022741"/>
    </source>
</evidence>
<dbReference type="Gene3D" id="3.30.70.860">
    <property type="match status" value="1"/>
</dbReference>
<evidence type="ECO:0000313" key="4">
    <source>
        <dbReference type="EMBL" id="MEN3070471.1"/>
    </source>
</evidence>